<keyword evidence="2" id="KW-0808">Transferase</keyword>
<dbReference type="Proteomes" id="UP001200022">
    <property type="component" value="Unassembled WGS sequence"/>
</dbReference>
<protein>
    <submittedName>
        <fullName evidence="2">Glycosyltransferase</fullName>
        <ecNumber evidence="2">2.4.-.-</ecNumber>
    </submittedName>
</protein>
<dbReference type="PANTHER" id="PTHR22916">
    <property type="entry name" value="GLYCOSYLTRANSFERASE"/>
    <property type="match status" value="1"/>
</dbReference>
<name>A0ABS9IHJ8_9FLAO</name>
<sequence length="338" mass="39214">MRLSIIIPLYNVEKYVSTCLDSILNQGLNEKEYEILIINDGSTDNSLEIVENFEQKYSHIHVYSKKNGGVGSARNKGIDLAKGQYIYFIDPDDYLADNVLEIILYYAEKNNLQILAFSSLGTTKTDINKSQTSNAKSLPIQIFNGREYIASFSFKNEIWWYIINRDFLNEIPLRFIEDRWMEDAIFTGNILLKAERISKLDIDAHRHVKVEGSAMTSKEPSHYLKVINDNANAALMYKPLIEGLEKNEENKVCIERLKARQQSFVFFLMIRMLKSTIKFDKVKKTITNMNNIGAYPLNAFIGKDYNGFVYTLLVKLFNIKRIYYMLFLISNPILKLKR</sequence>
<gene>
    <name evidence="2" type="ORF">L3X39_05285</name>
</gene>
<dbReference type="Gene3D" id="3.90.550.10">
    <property type="entry name" value="Spore Coat Polysaccharide Biosynthesis Protein SpsA, Chain A"/>
    <property type="match status" value="1"/>
</dbReference>
<proteinExistence type="predicted"/>
<dbReference type="EC" id="2.4.-.-" evidence="2"/>
<evidence type="ECO:0000259" key="1">
    <source>
        <dbReference type="Pfam" id="PF00535"/>
    </source>
</evidence>
<dbReference type="PANTHER" id="PTHR22916:SF3">
    <property type="entry name" value="UDP-GLCNAC:BETAGAL BETA-1,3-N-ACETYLGLUCOSAMINYLTRANSFERASE-LIKE PROTEIN 1"/>
    <property type="match status" value="1"/>
</dbReference>
<dbReference type="EMBL" id="JAKKDV010000002">
    <property type="protein sequence ID" value="MCF7560043.1"/>
    <property type="molecule type" value="Genomic_DNA"/>
</dbReference>
<dbReference type="RefSeq" id="WP_237230728.1">
    <property type="nucleotide sequence ID" value="NZ_JAKKDV010000002.1"/>
</dbReference>
<dbReference type="InterPro" id="IPR001173">
    <property type="entry name" value="Glyco_trans_2-like"/>
</dbReference>
<dbReference type="CDD" id="cd00761">
    <property type="entry name" value="Glyco_tranf_GTA_type"/>
    <property type="match status" value="1"/>
</dbReference>
<organism evidence="2 3">
    <name type="scientific">Flaviramulus multivorans</name>
    <dbReference type="NCBI Taxonomy" id="1304750"/>
    <lineage>
        <taxon>Bacteria</taxon>
        <taxon>Pseudomonadati</taxon>
        <taxon>Bacteroidota</taxon>
        <taxon>Flavobacteriia</taxon>
        <taxon>Flavobacteriales</taxon>
        <taxon>Flavobacteriaceae</taxon>
        <taxon>Flaviramulus</taxon>
    </lineage>
</organism>
<dbReference type="SUPFAM" id="SSF53448">
    <property type="entry name" value="Nucleotide-diphospho-sugar transferases"/>
    <property type="match status" value="1"/>
</dbReference>
<comment type="caution">
    <text evidence="2">The sequence shown here is derived from an EMBL/GenBank/DDBJ whole genome shotgun (WGS) entry which is preliminary data.</text>
</comment>
<dbReference type="Pfam" id="PF00535">
    <property type="entry name" value="Glycos_transf_2"/>
    <property type="match status" value="1"/>
</dbReference>
<evidence type="ECO:0000313" key="2">
    <source>
        <dbReference type="EMBL" id="MCF7560043.1"/>
    </source>
</evidence>
<keyword evidence="2" id="KW-0328">Glycosyltransferase</keyword>
<accession>A0ABS9IHJ8</accession>
<evidence type="ECO:0000313" key="3">
    <source>
        <dbReference type="Proteomes" id="UP001200022"/>
    </source>
</evidence>
<dbReference type="GO" id="GO:0016757">
    <property type="term" value="F:glycosyltransferase activity"/>
    <property type="evidence" value="ECO:0007669"/>
    <property type="project" value="UniProtKB-KW"/>
</dbReference>
<reference evidence="2 3" key="1">
    <citation type="submission" date="2022-01" db="EMBL/GenBank/DDBJ databases">
        <title>Draft genome sequence of Sabulilitoribacter multivorans KCTC 32326.</title>
        <authorList>
            <person name="Oh J.-S."/>
        </authorList>
    </citation>
    <scope>NUCLEOTIDE SEQUENCE [LARGE SCALE GENOMIC DNA]</scope>
    <source>
        <strain evidence="2 3">M-M16</strain>
    </source>
</reference>
<dbReference type="InterPro" id="IPR029044">
    <property type="entry name" value="Nucleotide-diphossugar_trans"/>
</dbReference>
<feature type="domain" description="Glycosyltransferase 2-like" evidence="1">
    <location>
        <begin position="4"/>
        <end position="135"/>
    </location>
</feature>
<keyword evidence="3" id="KW-1185">Reference proteome</keyword>